<evidence type="ECO:0000313" key="5">
    <source>
        <dbReference type="EMBL" id="BAA18222.1"/>
    </source>
</evidence>
<dbReference type="InterPro" id="IPR050922">
    <property type="entry name" value="LytR/CpsA/Psr_CW_biosynth"/>
</dbReference>
<dbReference type="EMBL" id="BA000022">
    <property type="protein sequence ID" value="BAA18222.1"/>
    <property type="molecule type" value="Genomic_DNA"/>
</dbReference>
<accession>P74136</accession>
<reference evidence="5 6" key="2">
    <citation type="journal article" date="1996" name="DNA Res.">
        <title>Sequence analysis of the genome of the unicellular cyanobacterium Synechocystis sp. strain PCC6803. II. Sequence determination of the entire genome and assignment of potential protein-coding regions.</title>
        <authorList>
            <person name="Kaneko T."/>
            <person name="Sato S."/>
            <person name="Kotani H."/>
            <person name="Tanaka A."/>
            <person name="Asamizu E."/>
            <person name="Nakamura Y."/>
            <person name="Miyajima N."/>
            <person name="Hirosawa M."/>
            <person name="Sugiura M."/>
            <person name="Sasamoto S."/>
            <person name="Kimura T."/>
            <person name="Hosouchi T."/>
            <person name="Matsuno A."/>
            <person name="Muraki A."/>
            <person name="Nakazaki N."/>
            <person name="Naruo K."/>
            <person name="Okumura S."/>
            <person name="Shimpo S."/>
            <person name="Takeuchi C."/>
            <person name="Wada T."/>
            <person name="Watanabe A."/>
            <person name="Yamada M."/>
            <person name="Yasuda M."/>
            <person name="Tabata S."/>
        </authorList>
    </citation>
    <scope>NUCLEOTIDE SEQUENCE [LARGE SCALE GENOMIC DNA]</scope>
    <source>
        <strain evidence="6">ATCC 27184 / PCC 6803 / Kazusa</strain>
    </source>
</reference>
<reference evidence="5 6" key="1">
    <citation type="journal article" date="1995" name="DNA Res.">
        <title>Sequence analysis of the genome of the unicellular cyanobacterium Synechocystis sp. strain PCC6803. I. Sequence features in the 1 Mb region from map positions 64% to 92% of the genome.</title>
        <authorList>
            <person name="Kaneko T."/>
            <person name="Tanaka A."/>
            <person name="Sato S."/>
            <person name="Kotani H."/>
            <person name="Sazuka T."/>
            <person name="Miyajima N."/>
            <person name="Sugiura M."/>
            <person name="Tabata S."/>
        </authorList>
    </citation>
    <scope>NUCLEOTIDE SEQUENCE [LARGE SCALE GENOMIC DNA]</scope>
    <source>
        <strain evidence="6">ATCC 27184 / PCC 6803 / Kazusa</strain>
    </source>
</reference>
<evidence type="ECO:0000256" key="1">
    <source>
        <dbReference type="ARBA" id="ARBA00006068"/>
    </source>
</evidence>
<dbReference type="PANTHER" id="PTHR33392">
    <property type="entry name" value="POLYISOPRENYL-TEICHOIC ACID--PEPTIDOGLYCAN TEICHOIC ACID TRANSFERASE TAGU"/>
    <property type="match status" value="1"/>
</dbReference>
<feature type="domain" description="Cell envelope-related transcriptional attenuator" evidence="3">
    <location>
        <begin position="126"/>
        <end position="273"/>
    </location>
</feature>
<comment type="similarity">
    <text evidence="1">Belongs to the LytR/CpsA/Psr (LCP) family.</text>
</comment>
<dbReference type="InParanoid" id="P74136"/>
<dbReference type="InterPro" id="IPR027381">
    <property type="entry name" value="LytR/CpsA/Psr_C"/>
</dbReference>
<feature type="domain" description="LytR/CpsA/Psr regulator C-terminal" evidence="4">
    <location>
        <begin position="376"/>
        <end position="462"/>
    </location>
</feature>
<dbReference type="Gene3D" id="3.40.630.190">
    <property type="entry name" value="LCP protein"/>
    <property type="match status" value="1"/>
</dbReference>
<dbReference type="PhylomeDB" id="P74136"/>
<keyword evidence="6" id="KW-1185">Reference proteome</keyword>
<dbReference type="Pfam" id="PF13399">
    <property type="entry name" value="LytR_C"/>
    <property type="match status" value="1"/>
</dbReference>
<dbReference type="PANTHER" id="PTHR33392:SF6">
    <property type="entry name" value="POLYISOPRENYL-TEICHOIC ACID--PEPTIDOGLYCAN TEICHOIC ACID TRANSFERASE TAGU"/>
    <property type="match status" value="1"/>
</dbReference>
<dbReference type="InterPro" id="IPR004474">
    <property type="entry name" value="LytR_CpsA_psr"/>
</dbReference>
<dbReference type="PIR" id="S75661">
    <property type="entry name" value="S75661"/>
</dbReference>
<dbReference type="AlphaFoldDB" id="P74136"/>
<name>P74136_SYNY3</name>
<dbReference type="NCBIfam" id="TIGR00350">
    <property type="entry name" value="lytR_cpsA_psr"/>
    <property type="match status" value="1"/>
</dbReference>
<evidence type="ECO:0000256" key="2">
    <source>
        <dbReference type="SAM" id="MobiDB-lite"/>
    </source>
</evidence>
<dbReference type="KEGG" id="syn:sll1872"/>
<dbReference type="eggNOG" id="COG1316">
    <property type="taxonomic scope" value="Bacteria"/>
</dbReference>
<dbReference type="Pfam" id="PF03816">
    <property type="entry name" value="LytR_cpsA_psr"/>
    <property type="match status" value="1"/>
</dbReference>
<protein>
    <submittedName>
        <fullName evidence="5">Membrane bound protein LytR</fullName>
    </submittedName>
</protein>
<dbReference type="EnsemblBacteria" id="BAA18222">
    <property type="protein sequence ID" value="BAA18222"/>
    <property type="gene ID" value="BAA18222"/>
</dbReference>
<dbReference type="FunCoup" id="P74136">
    <property type="interactions" value="59"/>
</dbReference>
<feature type="region of interest" description="Disordered" evidence="2">
    <location>
        <begin position="1"/>
        <end position="25"/>
    </location>
</feature>
<organism evidence="5 6">
    <name type="scientific">Synechocystis sp. (strain ATCC 27184 / PCC 6803 / Kazusa)</name>
    <dbReference type="NCBI Taxonomy" id="1111708"/>
    <lineage>
        <taxon>Bacteria</taxon>
        <taxon>Bacillati</taxon>
        <taxon>Cyanobacteriota</taxon>
        <taxon>Cyanophyceae</taxon>
        <taxon>Synechococcales</taxon>
        <taxon>Merismopediaceae</taxon>
        <taxon>Synechocystis</taxon>
    </lineage>
</organism>
<proteinExistence type="inferred from homology"/>
<sequence length="463" mass="50774">MMAKNSNKRGGDSHNGKKSPRKGKFQGGKWLLTGFALTAIALVSAGAGSLLAMYSTPLGQSELTPEQAAVFGQEKAVSYKNLNIPQLSRPINVLLLGTKVLTSEEPDPSQPNPGYHALVNSVEGLTDTMVLIRLDPKEKSLVVLSIPRDTRVEIPGYSGARKINQANALGGPALAAMTVTDLLGDVPIDRYIRVNVQAVEKLIDALGGVDVYVPRDMKYQDDSQRLYINLKEGQQRLDGEKALQMLRFRYDALGDIGRIQRQQIVMRAVVEQALKPQTILRIPDIVKILQSNIDTNLNMEELVAIAGFSAQIPREDVKMLMLPGDFNGTGRTSISYWLPHQPKIQAMTEEYFGAMATNSWLWDMDEDLTALDPYGLRIAIQDSTDRPQAVKALVKELETAGYSRINVVSAFSPPLQTTRVIAQQGDHLGARQVRNSIGLGEVLVDSNGYLISDVTIQIGADWP</sequence>
<evidence type="ECO:0000259" key="4">
    <source>
        <dbReference type="Pfam" id="PF13399"/>
    </source>
</evidence>
<dbReference type="PaxDb" id="1148-1653307"/>
<evidence type="ECO:0000313" key="6">
    <source>
        <dbReference type="Proteomes" id="UP000001425"/>
    </source>
</evidence>
<evidence type="ECO:0000259" key="3">
    <source>
        <dbReference type="Pfam" id="PF03816"/>
    </source>
</evidence>
<dbReference type="Proteomes" id="UP000001425">
    <property type="component" value="Chromosome"/>
</dbReference>
<dbReference type="STRING" id="1148.gene:10499095"/>
<gene>
    <name evidence="5" type="primary">lytR</name>
</gene>